<feature type="compositionally biased region" description="Basic residues" evidence="1">
    <location>
        <begin position="221"/>
        <end position="230"/>
    </location>
</feature>
<evidence type="ECO:0000313" key="2">
    <source>
        <dbReference type="EMBL" id="ERN12115.1"/>
    </source>
</evidence>
<name>W1PXG3_AMBTC</name>
<dbReference type="Proteomes" id="UP000017836">
    <property type="component" value="Unassembled WGS sequence"/>
</dbReference>
<feature type="region of interest" description="Disordered" evidence="1">
    <location>
        <begin position="215"/>
        <end position="257"/>
    </location>
</feature>
<protein>
    <submittedName>
        <fullName evidence="2">Uncharacterized protein</fullName>
    </submittedName>
</protein>
<evidence type="ECO:0000313" key="3">
    <source>
        <dbReference type="Proteomes" id="UP000017836"/>
    </source>
</evidence>
<reference evidence="3" key="1">
    <citation type="journal article" date="2013" name="Science">
        <title>The Amborella genome and the evolution of flowering plants.</title>
        <authorList>
            <consortium name="Amborella Genome Project"/>
        </authorList>
    </citation>
    <scope>NUCLEOTIDE SEQUENCE [LARGE SCALE GENOMIC DNA]</scope>
</reference>
<dbReference type="Gramene" id="ERN12115">
    <property type="protein sequence ID" value="ERN12115"/>
    <property type="gene ID" value="AMTR_s00159p00048190"/>
</dbReference>
<proteinExistence type="predicted"/>
<sequence length="257" mass="28147">MDVMELLPSNVAVSKLLATEGFGRSEDTVVRRSMDAPVFSNLSATSCSSSQDTPNIENPPELKSVYSNKRQTDIEQSTPANVLNKSVLDNNTKKFLNGGRNSSLTRLPDSVGKQLRRKGGKVPRCDSPVLKKSRTDRGVESVGLVKVDDVVQMSVENGLTCASAGTREEGSGLQFLTRGRIKDDGRGRRDRDAGGKCLRVQWRRVRDREKGIIINGEGTRKGGRHGRRSRGGSPFPGGEARGVGERVRPTFLGRRRR</sequence>
<evidence type="ECO:0000256" key="1">
    <source>
        <dbReference type="SAM" id="MobiDB-lite"/>
    </source>
</evidence>
<dbReference type="HOGENOM" id="CLU_1083136_0_0_1"/>
<keyword evidence="3" id="KW-1185">Reference proteome</keyword>
<gene>
    <name evidence="2" type="ORF">AMTR_s00159p00048190</name>
</gene>
<feature type="compositionally biased region" description="Polar residues" evidence="1">
    <location>
        <begin position="93"/>
        <end position="105"/>
    </location>
</feature>
<dbReference type="AlphaFoldDB" id="W1PXG3"/>
<organism evidence="2 3">
    <name type="scientific">Amborella trichopoda</name>
    <dbReference type="NCBI Taxonomy" id="13333"/>
    <lineage>
        <taxon>Eukaryota</taxon>
        <taxon>Viridiplantae</taxon>
        <taxon>Streptophyta</taxon>
        <taxon>Embryophyta</taxon>
        <taxon>Tracheophyta</taxon>
        <taxon>Spermatophyta</taxon>
        <taxon>Magnoliopsida</taxon>
        <taxon>Amborellales</taxon>
        <taxon>Amborellaceae</taxon>
        <taxon>Amborella</taxon>
    </lineage>
</organism>
<dbReference type="EMBL" id="KI392634">
    <property type="protein sequence ID" value="ERN12115.1"/>
    <property type="molecule type" value="Genomic_DNA"/>
</dbReference>
<accession>W1PXG3</accession>
<feature type="region of interest" description="Disordered" evidence="1">
    <location>
        <begin position="93"/>
        <end position="138"/>
    </location>
</feature>